<keyword evidence="1" id="KW-0175">Coiled coil</keyword>
<dbReference type="GeneID" id="78316568"/>
<name>A0A1T4KPN4_TREPO</name>
<keyword evidence="3" id="KW-1185">Reference proteome</keyword>
<dbReference type="OrthoDB" id="9775482at2"/>
<evidence type="ECO:0000256" key="1">
    <source>
        <dbReference type="SAM" id="Coils"/>
    </source>
</evidence>
<accession>A0A1T4KPN4</accession>
<dbReference type="Pfam" id="PF12784">
    <property type="entry name" value="PDDEXK_2"/>
    <property type="match status" value="1"/>
</dbReference>
<sequence length="291" mass="33449">MNEYYPPELLKKWNEASLSDNFIFCKVMSENLDLCKEFLEMLLNIKIESISLAQPETTLNVDFFAKGIRLDVFVKDDTDRIFDIEMQVIGNDYLPLRARYYQSVLDVSSLHAGEDYESLTESYVIFLCLDDIFHKGLPIYTFKSVCLEDSTLVLDDKTTKVFCNAQKYDKMPAEKLRTFFKFLVQKKPDETDFSKIINEKVLKAKITEDARRTFMTLEQEIRLAAKHAAQAAAQEAYEKAYKEAEKEKEIALKEAAIEGKLESARNFKKSGVSAEIISKCTGLSLQQVQEL</sequence>
<dbReference type="RefSeq" id="WP_078933178.1">
    <property type="nucleotide sequence ID" value="NZ_FUWG01000008.1"/>
</dbReference>
<dbReference type="InterPro" id="IPR010106">
    <property type="entry name" value="RpnA"/>
</dbReference>
<dbReference type="STRING" id="261392.SAMN02745149_01268"/>
<dbReference type="EMBL" id="FUWG01000008">
    <property type="protein sequence ID" value="SJZ44308.1"/>
    <property type="molecule type" value="Genomic_DNA"/>
</dbReference>
<evidence type="ECO:0000313" key="2">
    <source>
        <dbReference type="EMBL" id="SJZ44308.1"/>
    </source>
</evidence>
<evidence type="ECO:0008006" key="4">
    <source>
        <dbReference type="Google" id="ProtNLM"/>
    </source>
</evidence>
<feature type="coiled-coil region" evidence="1">
    <location>
        <begin position="227"/>
        <end position="254"/>
    </location>
</feature>
<dbReference type="Proteomes" id="UP000190423">
    <property type="component" value="Unassembled WGS sequence"/>
</dbReference>
<proteinExistence type="predicted"/>
<dbReference type="NCBIfam" id="TIGR01784">
    <property type="entry name" value="T_den_put_tspse"/>
    <property type="match status" value="1"/>
</dbReference>
<reference evidence="2 3" key="1">
    <citation type="submission" date="2017-02" db="EMBL/GenBank/DDBJ databases">
        <authorList>
            <person name="Peterson S.W."/>
        </authorList>
    </citation>
    <scope>NUCLEOTIDE SEQUENCE [LARGE SCALE GENOMIC DNA]</scope>
    <source>
        <strain evidence="2 3">ATCC BAA-908</strain>
    </source>
</reference>
<organism evidence="2 3">
    <name type="scientific">Treponema porcinum</name>
    <dbReference type="NCBI Taxonomy" id="261392"/>
    <lineage>
        <taxon>Bacteria</taxon>
        <taxon>Pseudomonadati</taxon>
        <taxon>Spirochaetota</taxon>
        <taxon>Spirochaetia</taxon>
        <taxon>Spirochaetales</taxon>
        <taxon>Treponemataceae</taxon>
        <taxon>Treponema</taxon>
    </lineage>
</organism>
<evidence type="ECO:0000313" key="3">
    <source>
        <dbReference type="Proteomes" id="UP000190423"/>
    </source>
</evidence>
<dbReference type="AlphaFoldDB" id="A0A1T4KPN4"/>
<gene>
    <name evidence="2" type="ORF">SAMN02745149_01268</name>
</gene>
<protein>
    <recommendedName>
        <fullName evidence="4">PD-(D/E)XK nuclease family transposase</fullName>
    </recommendedName>
</protein>